<dbReference type="InterPro" id="IPR016181">
    <property type="entry name" value="Acyl_CoA_acyltransferase"/>
</dbReference>
<dbReference type="InterPro" id="IPR000182">
    <property type="entry name" value="GNAT_dom"/>
</dbReference>
<dbReference type="Gene3D" id="3.40.50.2000">
    <property type="entry name" value="Glycogen Phosphorylase B"/>
    <property type="match status" value="1"/>
</dbReference>
<proteinExistence type="predicted"/>
<organism evidence="4 5">
    <name type="scientific">Legionella impletisoli</name>
    <dbReference type="NCBI Taxonomy" id="343510"/>
    <lineage>
        <taxon>Bacteria</taxon>
        <taxon>Pseudomonadati</taxon>
        <taxon>Pseudomonadota</taxon>
        <taxon>Gammaproteobacteria</taxon>
        <taxon>Legionellales</taxon>
        <taxon>Legionellaceae</taxon>
        <taxon>Legionella</taxon>
    </lineage>
</organism>
<evidence type="ECO:0000256" key="2">
    <source>
        <dbReference type="PIRSR" id="PIRSR620023-2"/>
    </source>
</evidence>
<name>A0A917JR45_9GAMM</name>
<dbReference type="SUPFAM" id="SSF53756">
    <property type="entry name" value="UDP-Glycosyltransferase/glycogen phosphorylase"/>
    <property type="match status" value="1"/>
</dbReference>
<comment type="caution">
    <text evidence="4">The sequence shown here is derived from an EMBL/GenBank/DDBJ whole genome shotgun (WGS) entry which is preliminary data.</text>
</comment>
<dbReference type="Gene3D" id="3.40.50.11190">
    <property type="match status" value="1"/>
</dbReference>
<dbReference type="Proteomes" id="UP000630149">
    <property type="component" value="Unassembled WGS sequence"/>
</dbReference>
<evidence type="ECO:0000259" key="3">
    <source>
        <dbReference type="PROSITE" id="PS51186"/>
    </source>
</evidence>
<dbReference type="PROSITE" id="PS51186">
    <property type="entry name" value="GNAT"/>
    <property type="match status" value="1"/>
</dbReference>
<dbReference type="Pfam" id="PF13302">
    <property type="entry name" value="Acetyltransf_3"/>
    <property type="match status" value="1"/>
</dbReference>
<dbReference type="PANTHER" id="PTHR21015:SF22">
    <property type="entry name" value="GLYCOSYLTRANSFERASE"/>
    <property type="match status" value="1"/>
</dbReference>
<dbReference type="InterPro" id="IPR007235">
    <property type="entry name" value="Glyco_trans_28_C"/>
</dbReference>
<dbReference type="Pfam" id="PF04101">
    <property type="entry name" value="Glyco_tran_28_C"/>
    <property type="match status" value="1"/>
</dbReference>
<dbReference type="RefSeq" id="WP_188668187.1">
    <property type="nucleotide sequence ID" value="NZ_BMOB01000003.1"/>
</dbReference>
<accession>A0A917JR45</accession>
<evidence type="ECO:0000313" key="4">
    <source>
        <dbReference type="EMBL" id="GGI82105.1"/>
    </source>
</evidence>
<evidence type="ECO:0000313" key="5">
    <source>
        <dbReference type="Proteomes" id="UP000630149"/>
    </source>
</evidence>
<dbReference type="AlphaFoldDB" id="A0A917JR45"/>
<feature type="active site" description="Proton acceptor" evidence="1">
    <location>
        <position position="17"/>
    </location>
</feature>
<dbReference type="GO" id="GO:0016758">
    <property type="term" value="F:hexosyltransferase activity"/>
    <property type="evidence" value="ECO:0007669"/>
    <property type="project" value="InterPro"/>
</dbReference>
<keyword evidence="5" id="KW-1185">Reference proteome</keyword>
<sequence>MRFLFRTDSSLNIGSGHIMRCLTLANELKKYGADISFVCRNHKGNLINKVETAGYRVYRLKSYTSENYSGNDYSLWLGVTQEEDAHEILSVIGKKYFDWVIVDHYAIDEIWERMIRQRARKIMVIDDLANRKHDCDFLLDQNYFGAKTPKRYNHLVSPTCHKLLGPRYALLQPEYKYFRKRLNPHNGTVKTILIFFGGSDKKNLTEIVLNALNCDELKEIKVNVVIGSNYCYPEKIRRLVSTRANTFLFRNLSTLAHLIKSSDLMIGAGGATTWERMCLGIPTVASIISENQKEMTLALSNETLQISVNDPFDMSVNDWKELIGGMIRQPFLIQTFSNQSKKYVDGHGVERVISFIYKNAPKSINIRKANEQDEGLLLSWVNDSTVRRHSFSKKSIAKEEHSAWFQSKINDPYCYVFIGEDEQGLPIGQVRFEVDIDKLEASIDISIDPCFRGSGLSKQLLTLALSNFRCIMPNLKIIAEVLLENSKSHCLFLSLNFREISSRRANSKTYELVI</sequence>
<dbReference type="GO" id="GO:0016747">
    <property type="term" value="F:acyltransferase activity, transferring groups other than amino-acyl groups"/>
    <property type="evidence" value="ECO:0007669"/>
    <property type="project" value="InterPro"/>
</dbReference>
<feature type="domain" description="N-acetyltransferase" evidence="3">
    <location>
        <begin position="364"/>
        <end position="514"/>
    </location>
</feature>
<evidence type="ECO:0000256" key="1">
    <source>
        <dbReference type="PIRSR" id="PIRSR620023-1"/>
    </source>
</evidence>
<dbReference type="InterPro" id="IPR020023">
    <property type="entry name" value="PseG"/>
</dbReference>
<dbReference type="Gene3D" id="3.40.630.30">
    <property type="match status" value="1"/>
</dbReference>
<protein>
    <recommendedName>
        <fullName evidence="3">N-acetyltransferase domain-containing protein</fullName>
    </recommendedName>
</protein>
<feature type="binding site" evidence="2">
    <location>
        <position position="275"/>
    </location>
    <ligand>
        <name>substrate</name>
    </ligand>
</feature>
<dbReference type="SUPFAM" id="SSF55729">
    <property type="entry name" value="Acyl-CoA N-acyltransferases (Nat)"/>
    <property type="match status" value="1"/>
</dbReference>
<reference evidence="4" key="1">
    <citation type="journal article" date="2014" name="Int. J. Syst. Evol. Microbiol.">
        <title>Complete genome sequence of Corynebacterium casei LMG S-19264T (=DSM 44701T), isolated from a smear-ripened cheese.</title>
        <authorList>
            <consortium name="US DOE Joint Genome Institute (JGI-PGF)"/>
            <person name="Walter F."/>
            <person name="Albersmeier A."/>
            <person name="Kalinowski J."/>
            <person name="Ruckert C."/>
        </authorList>
    </citation>
    <scope>NUCLEOTIDE SEQUENCE</scope>
    <source>
        <strain evidence="4">JCM 13919</strain>
    </source>
</reference>
<reference evidence="4" key="2">
    <citation type="submission" date="2020-09" db="EMBL/GenBank/DDBJ databases">
        <authorList>
            <person name="Sun Q."/>
            <person name="Ohkuma M."/>
        </authorList>
    </citation>
    <scope>NUCLEOTIDE SEQUENCE</scope>
    <source>
        <strain evidence="4">JCM 13919</strain>
    </source>
</reference>
<dbReference type="NCBIfam" id="TIGR03590">
    <property type="entry name" value="PseG"/>
    <property type="match status" value="1"/>
</dbReference>
<dbReference type="PANTHER" id="PTHR21015">
    <property type="entry name" value="UDP-N-ACETYLGLUCOSAMINE--N-ACETYLMURAMYL-(PENTAPEPTIDE) PYROPHOSPHORYL-UNDECAPRENOL N-ACETYLGLUCOSAMINE TRANSFERASE 1"/>
    <property type="match status" value="1"/>
</dbReference>
<gene>
    <name evidence="4" type="ORF">GCM10007966_08370</name>
</gene>
<dbReference type="EMBL" id="BMOB01000003">
    <property type="protein sequence ID" value="GGI82105.1"/>
    <property type="molecule type" value="Genomic_DNA"/>
</dbReference>